<dbReference type="PANTHER" id="PTHR30461">
    <property type="entry name" value="DNA-INVERTASE FROM LAMBDOID PROPHAGE"/>
    <property type="match status" value="1"/>
</dbReference>
<dbReference type="GO" id="GO:0000150">
    <property type="term" value="F:DNA strand exchange activity"/>
    <property type="evidence" value="ECO:0007669"/>
    <property type="project" value="InterPro"/>
</dbReference>
<sequence>MKFVIYARESDDDTNKAPPIERQIEIGKEQLKEMGHTLTATFADNGFSGGNRNRPDLQRMVKDARNKNRNFDAVWTWNQDRLARDTEHNPN</sequence>
<protein>
    <recommendedName>
        <fullName evidence="1">Resolvase/invertase-type recombinase catalytic domain-containing protein</fullName>
    </recommendedName>
</protein>
<feature type="domain" description="Resolvase/invertase-type recombinase catalytic" evidence="1">
    <location>
        <begin position="2"/>
        <end position="91"/>
    </location>
</feature>
<dbReference type="InterPro" id="IPR036162">
    <property type="entry name" value="Resolvase-like_N_sf"/>
</dbReference>
<dbReference type="InterPro" id="IPR006119">
    <property type="entry name" value="Resolv_N"/>
</dbReference>
<dbReference type="EMBL" id="CP058998">
    <property type="protein sequence ID" value="QLJ52866.1"/>
    <property type="molecule type" value="Genomic_DNA"/>
</dbReference>
<organism evidence="2 3">
    <name type="scientific">Fermentimicrarchaeum limneticum</name>
    <dbReference type="NCBI Taxonomy" id="2795018"/>
    <lineage>
        <taxon>Archaea</taxon>
        <taxon>Candidatus Micrarchaeota</taxon>
        <taxon>Candidatus Fermentimicrarchaeales</taxon>
        <taxon>Candidatus Fermentimicrarchaeaceae</taxon>
        <taxon>Candidatus Fermentimicrarchaeum</taxon>
    </lineage>
</organism>
<dbReference type="SMART" id="SM00857">
    <property type="entry name" value="Resolvase"/>
    <property type="match status" value="1"/>
</dbReference>
<dbReference type="CDD" id="cd00338">
    <property type="entry name" value="Ser_Recombinase"/>
    <property type="match status" value="1"/>
</dbReference>
<dbReference type="AlphaFoldDB" id="A0A7D5XLM1"/>
<dbReference type="Proteomes" id="UP000510821">
    <property type="component" value="Chromosome"/>
</dbReference>
<evidence type="ECO:0000313" key="3">
    <source>
        <dbReference type="Proteomes" id="UP000510821"/>
    </source>
</evidence>
<accession>A0A7D5XLM1</accession>
<gene>
    <name evidence="2" type="ORF">Sv326_0691</name>
</gene>
<dbReference type="Pfam" id="PF00239">
    <property type="entry name" value="Resolvase"/>
    <property type="match status" value="1"/>
</dbReference>
<dbReference type="PROSITE" id="PS51736">
    <property type="entry name" value="RECOMBINASES_3"/>
    <property type="match status" value="1"/>
</dbReference>
<evidence type="ECO:0000259" key="1">
    <source>
        <dbReference type="PROSITE" id="PS51736"/>
    </source>
</evidence>
<dbReference type="Gene3D" id="3.40.50.1390">
    <property type="entry name" value="Resolvase, N-terminal catalytic domain"/>
    <property type="match status" value="1"/>
</dbReference>
<evidence type="ECO:0000313" key="2">
    <source>
        <dbReference type="EMBL" id="QLJ52866.1"/>
    </source>
</evidence>
<dbReference type="KEGG" id="flt:Sv326_0691"/>
<dbReference type="SUPFAM" id="SSF53041">
    <property type="entry name" value="Resolvase-like"/>
    <property type="match status" value="1"/>
</dbReference>
<reference evidence="3" key="1">
    <citation type="submission" date="2020-07" db="EMBL/GenBank/DDBJ databases">
        <title>Metabolic diversity and evolutionary history of the archaeal phylum ###Micrarchaeota### uncovered from a freshwater lake metagenome.</title>
        <authorList>
            <person name="Kadnikov V.V."/>
            <person name="Savvichev A.S."/>
            <person name="Mardanov A.V."/>
            <person name="Beletsky A.V."/>
            <person name="Chupakov A.V."/>
            <person name="Kokryatskaya N.M."/>
            <person name="Pimenov N.V."/>
            <person name="Ravin N.V."/>
        </authorList>
    </citation>
    <scope>NUCLEOTIDE SEQUENCE [LARGE SCALE GENOMIC DNA]</scope>
</reference>
<dbReference type="PANTHER" id="PTHR30461:SF23">
    <property type="entry name" value="DNA RECOMBINASE-RELATED"/>
    <property type="match status" value="1"/>
</dbReference>
<dbReference type="GO" id="GO:0003677">
    <property type="term" value="F:DNA binding"/>
    <property type="evidence" value="ECO:0007669"/>
    <property type="project" value="InterPro"/>
</dbReference>
<proteinExistence type="predicted"/>
<dbReference type="InterPro" id="IPR050639">
    <property type="entry name" value="SSR_resolvase"/>
</dbReference>
<name>A0A7D5XLM1_FERL1</name>